<feature type="transmembrane region" description="Helical" evidence="1">
    <location>
        <begin position="31"/>
        <end position="55"/>
    </location>
</feature>
<evidence type="ECO:0000259" key="2">
    <source>
        <dbReference type="PROSITE" id="PS50893"/>
    </source>
</evidence>
<feature type="transmembrane region" description="Helical" evidence="1">
    <location>
        <begin position="339"/>
        <end position="360"/>
    </location>
</feature>
<keyword evidence="1" id="KW-0812">Transmembrane</keyword>
<dbReference type="InterPro" id="IPR017871">
    <property type="entry name" value="ABC_transporter-like_CS"/>
</dbReference>
<feature type="non-terminal residue" evidence="3">
    <location>
        <position position="1"/>
    </location>
</feature>
<feature type="domain" description="ABC transporter" evidence="2">
    <location>
        <begin position="441"/>
        <end position="676"/>
    </location>
</feature>
<dbReference type="Pfam" id="PF00005">
    <property type="entry name" value="ABC_tran"/>
    <property type="match status" value="1"/>
</dbReference>
<accession>A0A146K923</accession>
<gene>
    <name evidence="3" type="ORF">TPC1_15854</name>
</gene>
<keyword evidence="1" id="KW-1133">Transmembrane helix</keyword>
<proteinExistence type="predicted"/>
<organism evidence="3">
    <name type="scientific">Trepomonas sp. PC1</name>
    <dbReference type="NCBI Taxonomy" id="1076344"/>
    <lineage>
        <taxon>Eukaryota</taxon>
        <taxon>Metamonada</taxon>
        <taxon>Diplomonadida</taxon>
        <taxon>Hexamitidae</taxon>
        <taxon>Hexamitinae</taxon>
        <taxon>Trepomonas</taxon>
    </lineage>
</organism>
<dbReference type="Gene3D" id="3.40.50.300">
    <property type="entry name" value="P-loop containing nucleotide triphosphate hydrolases"/>
    <property type="match status" value="1"/>
</dbReference>
<dbReference type="GO" id="GO:0005524">
    <property type="term" value="F:ATP binding"/>
    <property type="evidence" value="ECO:0007669"/>
    <property type="project" value="InterPro"/>
</dbReference>
<feature type="transmembrane region" description="Helical" evidence="1">
    <location>
        <begin position="388"/>
        <end position="411"/>
    </location>
</feature>
<protein>
    <submittedName>
        <fullName evidence="3">ABC transporter family protein</fullName>
    </submittedName>
</protein>
<feature type="transmembrane region" description="Helical" evidence="1">
    <location>
        <begin position="239"/>
        <end position="265"/>
    </location>
</feature>
<evidence type="ECO:0000256" key="1">
    <source>
        <dbReference type="SAM" id="Phobius"/>
    </source>
</evidence>
<dbReference type="InterPro" id="IPR027417">
    <property type="entry name" value="P-loop_NTPase"/>
</dbReference>
<dbReference type="PROSITE" id="PS00211">
    <property type="entry name" value="ABC_TRANSPORTER_1"/>
    <property type="match status" value="1"/>
</dbReference>
<dbReference type="InterPro" id="IPR003439">
    <property type="entry name" value="ABC_transporter-like_ATP-bd"/>
</dbReference>
<sequence length="750" mass="85205">IYINQIKTTPIHQMLNAGLHLFFIQRKRNPVGFVVVLLLILCVPLVMIGITDFAVDRTKNPMETKLDDCVYSNCTAFVFAPASHVKFNTFKTDFISEFKLAEKDLKYLTFETQNALETYILNEGRGHVIYGVSAFDTIKIYSRDKELSGYMYDNEIYKKSSIRFYQIITKTFYGQAKSLSMTLINTVSYIERQGVITYMVQALAIIYVIQVINQIIVYAKLHENRQYEYLLISGLNRFTYFNGILLYITFECAYTMLSFCLTFIVFNVGNTTVGANFLIGTFMMPSSVAYCFSFCFFSYALFDNSAAIIVFATLLGFLPGNLVALLGSVLKLTGAGFKIVVGIIQLLLPGTGMITVLIQVTQISARVQNGELAGTADNFMFTSSDNQYSVFVSMVLSTISTVIYYVLGFVIDITRRDAKHPTQDSIFPQGANYMDDNKLVVKNLSVSFKKSVSKDEIQEVKALQNVNLQFKNPSSVVGVVAQNGGGKSTLFKTILGSQKATTGKVTLNGKTPRQFSMNYYRQLSVVFQENIIFSKFTVFDQMQFMANVMGENVTKEQIIEYLQKMGLEKTINQQADKLSGGQQRRLQIAVTMLRQNPKLRIYDEPACGVDIESQKYLWVYLKQKQDCLTLITTHIMEEAEELCDEIVMLKEGKLVAHGSLHYVKEKLSAGYEIFFNDLTRQQIQQQLDKMGMDDMIVEKKGKLLINIPLDQYQKVIKVMREFRDVQVVCPNLNEVFLKVCEEWDGEQMIE</sequence>
<name>A0A146K923_9EUKA</name>
<reference evidence="3" key="1">
    <citation type="submission" date="2015-07" db="EMBL/GenBank/DDBJ databases">
        <title>Adaptation to a free-living lifestyle via gene acquisitions in the diplomonad Trepomonas sp. PC1.</title>
        <authorList>
            <person name="Xu F."/>
            <person name="Jerlstrom-Hultqvist J."/>
            <person name="Kolisko M."/>
            <person name="Simpson A.G.B."/>
            <person name="Roger A.J."/>
            <person name="Svard S.G."/>
            <person name="Andersson J.O."/>
        </authorList>
    </citation>
    <scope>NUCLEOTIDE SEQUENCE</scope>
    <source>
        <strain evidence="3">PC1</strain>
    </source>
</reference>
<dbReference type="PANTHER" id="PTHR43582">
    <property type="entry name" value="LINEARMYCIN RESISTANCE ATP-BINDING PROTEIN LNRL"/>
    <property type="match status" value="1"/>
</dbReference>
<dbReference type="PROSITE" id="PS50893">
    <property type="entry name" value="ABC_TRANSPORTER_2"/>
    <property type="match status" value="1"/>
</dbReference>
<dbReference type="PANTHER" id="PTHR43582:SF2">
    <property type="entry name" value="LINEARMYCIN RESISTANCE ATP-BINDING PROTEIN LNRL"/>
    <property type="match status" value="1"/>
</dbReference>
<dbReference type="SUPFAM" id="SSF52540">
    <property type="entry name" value="P-loop containing nucleoside triphosphate hydrolases"/>
    <property type="match status" value="1"/>
</dbReference>
<feature type="transmembrane region" description="Helical" evidence="1">
    <location>
        <begin position="277"/>
        <end position="300"/>
    </location>
</feature>
<feature type="transmembrane region" description="Helical" evidence="1">
    <location>
        <begin position="306"/>
        <end position="327"/>
    </location>
</feature>
<keyword evidence="1" id="KW-0472">Membrane</keyword>
<feature type="transmembrane region" description="Helical" evidence="1">
    <location>
        <begin position="195"/>
        <end position="219"/>
    </location>
</feature>
<feature type="non-terminal residue" evidence="3">
    <location>
        <position position="750"/>
    </location>
</feature>
<evidence type="ECO:0000313" key="3">
    <source>
        <dbReference type="EMBL" id="JAP92265.1"/>
    </source>
</evidence>
<dbReference type="AlphaFoldDB" id="A0A146K923"/>
<dbReference type="EMBL" id="GDID01004341">
    <property type="protein sequence ID" value="JAP92265.1"/>
    <property type="molecule type" value="Transcribed_RNA"/>
</dbReference>
<dbReference type="GO" id="GO:0016887">
    <property type="term" value="F:ATP hydrolysis activity"/>
    <property type="evidence" value="ECO:0007669"/>
    <property type="project" value="InterPro"/>
</dbReference>